<gene>
    <name evidence="1" type="ORF">RNC47_13320</name>
</gene>
<accession>A0ABU2LP10</accession>
<evidence type="ECO:0000313" key="1">
    <source>
        <dbReference type="EMBL" id="MDT0319319.1"/>
    </source>
</evidence>
<dbReference type="Proteomes" id="UP001183420">
    <property type="component" value="Unassembled WGS sequence"/>
</dbReference>
<reference evidence="2" key="1">
    <citation type="submission" date="2023-07" db="EMBL/GenBank/DDBJ databases">
        <title>30 novel species of actinomycetes from the DSMZ collection.</title>
        <authorList>
            <person name="Nouioui I."/>
        </authorList>
    </citation>
    <scope>NUCLEOTIDE SEQUENCE [LARGE SCALE GENOMIC DNA]</scope>
    <source>
        <strain evidence="2">DSM 44918</strain>
    </source>
</reference>
<sequence length="122" mass="13826">MTDHLRLVTDSDDQPLDTAPGCYTEQELHDATALLLEHLEQVAEETGLPMGDFIESDVFGLHTLAYIVTLRHTDDRVHERANGLFFRLLHRTTAHRDLALGALGHVYRHAEHERPSLHVVES</sequence>
<dbReference type="EMBL" id="JAVREM010000012">
    <property type="protein sequence ID" value="MDT0319319.1"/>
    <property type="molecule type" value="Genomic_DNA"/>
</dbReference>
<protein>
    <submittedName>
        <fullName evidence="1">Uncharacterized protein</fullName>
    </submittedName>
</protein>
<dbReference type="RefSeq" id="WP_311598557.1">
    <property type="nucleotide sequence ID" value="NZ_JAVREM010000012.1"/>
</dbReference>
<evidence type="ECO:0000313" key="2">
    <source>
        <dbReference type="Proteomes" id="UP001183420"/>
    </source>
</evidence>
<comment type="caution">
    <text evidence="1">The sequence shown here is derived from an EMBL/GenBank/DDBJ whole genome shotgun (WGS) entry which is preliminary data.</text>
</comment>
<keyword evidence="2" id="KW-1185">Reference proteome</keyword>
<organism evidence="1 2">
    <name type="scientific">Streptomyces millisiae</name>
    <dbReference type="NCBI Taxonomy" id="3075542"/>
    <lineage>
        <taxon>Bacteria</taxon>
        <taxon>Bacillati</taxon>
        <taxon>Actinomycetota</taxon>
        <taxon>Actinomycetes</taxon>
        <taxon>Kitasatosporales</taxon>
        <taxon>Streptomycetaceae</taxon>
        <taxon>Streptomyces</taxon>
    </lineage>
</organism>
<name>A0ABU2LP10_9ACTN</name>
<proteinExistence type="predicted"/>